<evidence type="ECO:0000313" key="3">
    <source>
        <dbReference type="Proteomes" id="UP000766486"/>
    </source>
</evidence>
<feature type="region of interest" description="Disordered" evidence="1">
    <location>
        <begin position="1"/>
        <end position="25"/>
    </location>
</feature>
<feature type="compositionally biased region" description="Basic residues" evidence="1">
    <location>
        <begin position="8"/>
        <end position="23"/>
    </location>
</feature>
<dbReference type="EMBL" id="CABFNS010000851">
    <property type="protein sequence ID" value="VUC32695.1"/>
    <property type="molecule type" value="Genomic_DNA"/>
</dbReference>
<sequence>MTSSRPSRSSRLRTNQRKHKRKHLEIDENDPEHVWRCNQYLLVRRLQSEVEERFDMVRYSDADLLPLGYKLGAPLNVDDPKPLDFESRFFVPATPRQARRKLRTYGKRHWVIHEPLKIPHRATFHGPDAKKKFESATWGFYADRSTEAEGKWQYFTQMMPEPKTWWWSPNSKSYCKGNPRYMQKGWFNSSGDPVSHECGWRMWTYSEDDYSHPVPTIPHALGAIYDNIPAKEQQVQKSELYLLLMLIKEQLKDARSWPRLRIVPALAVGFHSRFTARIVQAHLENGQVVLRLSRLLNLHTAKHPVDGKIIIKWLGCRPMGETGTVLPPIVLPDDRDEKIVEDKVDPAQSIALVG</sequence>
<dbReference type="Proteomes" id="UP000766486">
    <property type="component" value="Unassembled WGS sequence"/>
</dbReference>
<proteinExistence type="predicted"/>
<protein>
    <submittedName>
        <fullName evidence="2">Uncharacterized protein</fullName>
    </submittedName>
</protein>
<gene>
    <name evidence="2" type="ORF">CLO192961_LOCUS328941</name>
</gene>
<organism evidence="2 3">
    <name type="scientific">Bionectria ochroleuca</name>
    <name type="common">Gliocladium roseum</name>
    <dbReference type="NCBI Taxonomy" id="29856"/>
    <lineage>
        <taxon>Eukaryota</taxon>
        <taxon>Fungi</taxon>
        <taxon>Dikarya</taxon>
        <taxon>Ascomycota</taxon>
        <taxon>Pezizomycotina</taxon>
        <taxon>Sordariomycetes</taxon>
        <taxon>Hypocreomycetidae</taxon>
        <taxon>Hypocreales</taxon>
        <taxon>Bionectriaceae</taxon>
        <taxon>Clonostachys</taxon>
    </lineage>
</organism>
<accession>A0ABY6UPJ3</accession>
<keyword evidence="3" id="KW-1185">Reference proteome</keyword>
<evidence type="ECO:0000313" key="2">
    <source>
        <dbReference type="EMBL" id="VUC32695.1"/>
    </source>
</evidence>
<reference evidence="2 3" key="1">
    <citation type="submission" date="2019-06" db="EMBL/GenBank/DDBJ databases">
        <authorList>
            <person name="Broberg M."/>
        </authorList>
    </citation>
    <scope>NUCLEOTIDE SEQUENCE [LARGE SCALE GENOMIC DNA]</scope>
</reference>
<name>A0ABY6UPJ3_BIOOC</name>
<comment type="caution">
    <text evidence="2">The sequence shown here is derived from an EMBL/GenBank/DDBJ whole genome shotgun (WGS) entry which is preliminary data.</text>
</comment>
<evidence type="ECO:0000256" key="1">
    <source>
        <dbReference type="SAM" id="MobiDB-lite"/>
    </source>
</evidence>